<dbReference type="Gene3D" id="2.130.10.10">
    <property type="entry name" value="YVTN repeat-like/Quinoprotein amine dehydrogenase"/>
    <property type="match status" value="1"/>
</dbReference>
<proteinExistence type="predicted"/>
<dbReference type="OrthoDB" id="5324744at2759"/>
<sequence length="678" mass="77847">MDLNVKIRELLTLPSHLTDIRHDSQQSFELKTDNNNNNNNNIDITSNVNIKDDKQSSFVKSITSDPIILRKCGCIISKSLLLQCQSKELQNCVVCDKPLDFQYWDLQPLKDIYNLVKTDEQPESLGIEDHESYRKKYEPVSRNQNLLSLFYKVANDLQTNSINSNLIQNNEKSSPVINKDEILEGEFDNNEFSDNASKTISSSRTSLITTTLIPTLQNNFQFKNNIQPSISNDFEINNEKLFVKNFPIYKRHYQYSTSPKKFPQLSKPKSYINNSISPKCEYFVVLSNSQFKVYKINGIQKPQLLFTGDKHLKTGKNSQDLQNHYENLLKFHSLQEIHEKLQNWEFLFCEITENFLIITGTNGILLIYSIKFEKPIYIYFSNFPIRCIAISQDSKLIAYGITGKDRINNSEQTLIVLHKLTLEESTSNEQNNDYNNDKNNDKNNNNDTNDQIDEILKIDPITITFPYKDPINKISFSKDSKYLTCSTAIESRFLIIMIKDPFNPKLVMKSIKSIDTSLESEGITDLQIFPNNRFMIISNVGFNSPSIIIDNNISTINGLQTVAQPKLVLKLNELSSNLHNCAISPRDDSIAIIDKNGSVYLITLNKINSMDFDYINNKRIFIIDQVSNSFSIKESASVKFDSNGYRLYILDRKGILYINDFIGGESNSENMIKSKVII</sequence>
<dbReference type="InterPro" id="IPR015943">
    <property type="entry name" value="WD40/YVTN_repeat-like_dom_sf"/>
</dbReference>
<dbReference type="SUPFAM" id="SSF50978">
    <property type="entry name" value="WD40 repeat-like"/>
    <property type="match status" value="1"/>
</dbReference>
<evidence type="ECO:0008006" key="4">
    <source>
        <dbReference type="Google" id="ProtNLM"/>
    </source>
</evidence>
<reference evidence="2" key="1">
    <citation type="journal article" date="2021" name="Open Biol.">
        <title>Shared evolutionary footprints suggest mitochondrial oxidative damage underlies multiple complex I losses in fungi.</title>
        <authorList>
            <person name="Schikora-Tamarit M.A."/>
            <person name="Marcet-Houben M."/>
            <person name="Nosek J."/>
            <person name="Gabaldon T."/>
        </authorList>
    </citation>
    <scope>NUCLEOTIDE SEQUENCE</scope>
    <source>
        <strain evidence="2">CBS6341</strain>
    </source>
</reference>
<feature type="region of interest" description="Disordered" evidence="1">
    <location>
        <begin position="426"/>
        <end position="449"/>
    </location>
</feature>
<organism evidence="2 3">
    <name type="scientific">Wickerhamomyces mucosus</name>
    <dbReference type="NCBI Taxonomy" id="1378264"/>
    <lineage>
        <taxon>Eukaryota</taxon>
        <taxon>Fungi</taxon>
        <taxon>Dikarya</taxon>
        <taxon>Ascomycota</taxon>
        <taxon>Saccharomycotina</taxon>
        <taxon>Saccharomycetes</taxon>
        <taxon>Phaffomycetales</taxon>
        <taxon>Wickerhamomycetaceae</taxon>
        <taxon>Wickerhamomyces</taxon>
    </lineage>
</organism>
<evidence type="ECO:0000313" key="2">
    <source>
        <dbReference type="EMBL" id="KAH3663935.1"/>
    </source>
</evidence>
<name>A0A9P8T3E9_9ASCO</name>
<dbReference type="Proteomes" id="UP000769528">
    <property type="component" value="Unassembled WGS sequence"/>
</dbReference>
<keyword evidence="3" id="KW-1185">Reference proteome</keyword>
<protein>
    <recommendedName>
        <fullName evidence="4">SPS-sensor component PTR3</fullName>
    </recommendedName>
</protein>
<evidence type="ECO:0000256" key="1">
    <source>
        <dbReference type="SAM" id="MobiDB-lite"/>
    </source>
</evidence>
<gene>
    <name evidence="2" type="ORF">WICMUC_005874</name>
</gene>
<evidence type="ECO:0000313" key="3">
    <source>
        <dbReference type="Proteomes" id="UP000769528"/>
    </source>
</evidence>
<comment type="caution">
    <text evidence="2">The sequence shown here is derived from an EMBL/GenBank/DDBJ whole genome shotgun (WGS) entry which is preliminary data.</text>
</comment>
<dbReference type="InterPro" id="IPR036322">
    <property type="entry name" value="WD40_repeat_dom_sf"/>
</dbReference>
<accession>A0A9P8T3E9</accession>
<reference evidence="2" key="2">
    <citation type="submission" date="2021-01" db="EMBL/GenBank/DDBJ databases">
        <authorList>
            <person name="Schikora-Tamarit M.A."/>
        </authorList>
    </citation>
    <scope>NUCLEOTIDE SEQUENCE</scope>
    <source>
        <strain evidence="2">CBS6341</strain>
    </source>
</reference>
<dbReference type="EMBL" id="JAEUBF010001524">
    <property type="protein sequence ID" value="KAH3663935.1"/>
    <property type="molecule type" value="Genomic_DNA"/>
</dbReference>
<dbReference type="AlphaFoldDB" id="A0A9P8T3E9"/>